<feature type="region of interest" description="Disordered" evidence="1">
    <location>
        <begin position="46"/>
        <end position="89"/>
    </location>
</feature>
<comment type="caution">
    <text evidence="3">The sequence shown here is derived from an EMBL/GenBank/DDBJ whole genome shotgun (WGS) entry which is preliminary data.</text>
</comment>
<reference evidence="3" key="1">
    <citation type="submission" date="2023-03" db="EMBL/GenBank/DDBJ databases">
        <title>Massive genome expansion in bonnet fungi (Mycena s.s.) driven by repeated elements and novel gene families across ecological guilds.</title>
        <authorList>
            <consortium name="Lawrence Berkeley National Laboratory"/>
            <person name="Harder C.B."/>
            <person name="Miyauchi S."/>
            <person name="Viragh M."/>
            <person name="Kuo A."/>
            <person name="Thoen E."/>
            <person name="Andreopoulos B."/>
            <person name="Lu D."/>
            <person name="Skrede I."/>
            <person name="Drula E."/>
            <person name="Henrissat B."/>
            <person name="Morin E."/>
            <person name="Kohler A."/>
            <person name="Barry K."/>
            <person name="LaButti K."/>
            <person name="Morin E."/>
            <person name="Salamov A."/>
            <person name="Lipzen A."/>
            <person name="Mereny Z."/>
            <person name="Hegedus B."/>
            <person name="Baldrian P."/>
            <person name="Stursova M."/>
            <person name="Weitz H."/>
            <person name="Taylor A."/>
            <person name="Grigoriev I.V."/>
            <person name="Nagy L.G."/>
            <person name="Martin F."/>
            <person name="Kauserud H."/>
        </authorList>
    </citation>
    <scope>NUCLEOTIDE SEQUENCE</scope>
    <source>
        <strain evidence="3">CBHHK200</strain>
    </source>
</reference>
<keyword evidence="4" id="KW-1185">Reference proteome</keyword>
<dbReference type="Proteomes" id="UP001218188">
    <property type="component" value="Unassembled WGS sequence"/>
</dbReference>
<feature type="compositionally biased region" description="Polar residues" evidence="1">
    <location>
        <begin position="46"/>
        <end position="58"/>
    </location>
</feature>
<proteinExistence type="predicted"/>
<evidence type="ECO:0000313" key="4">
    <source>
        <dbReference type="Proteomes" id="UP001218188"/>
    </source>
</evidence>
<keyword evidence="2" id="KW-0732">Signal</keyword>
<evidence type="ECO:0000256" key="2">
    <source>
        <dbReference type="SAM" id="SignalP"/>
    </source>
</evidence>
<evidence type="ECO:0000256" key="1">
    <source>
        <dbReference type="SAM" id="MobiDB-lite"/>
    </source>
</evidence>
<name>A0AAD6X3C6_9AGAR</name>
<feature type="chain" id="PRO_5041902265" evidence="2">
    <location>
        <begin position="23"/>
        <end position="181"/>
    </location>
</feature>
<gene>
    <name evidence="3" type="ORF">C8F04DRAFT_1232588</name>
</gene>
<dbReference type="EMBL" id="JARJCM010000037">
    <property type="protein sequence ID" value="KAJ7037448.1"/>
    <property type="molecule type" value="Genomic_DNA"/>
</dbReference>
<feature type="compositionally biased region" description="Basic and acidic residues" evidence="1">
    <location>
        <begin position="59"/>
        <end position="72"/>
    </location>
</feature>
<sequence>MSFCSFVLFTLKFLRLIKQLWSALWTKSCKATAAFTNGVLRGTLNPSHKVQQRPSSDSIKFHNSEKRWKASDAEEDPPNPSKEKKTADSALTVAGRDLEAKFQEGLDVWTNIELYGNSAKRWRLNCYACLYKMQEGTVREVQTEVHLKFLQDGAADGRMAKRRGQGFEQAVFAVGSGARDK</sequence>
<accession>A0AAD6X3C6</accession>
<dbReference type="AlphaFoldDB" id="A0AAD6X3C6"/>
<protein>
    <submittedName>
        <fullName evidence="3">Uncharacterized protein</fullName>
    </submittedName>
</protein>
<feature type="signal peptide" evidence="2">
    <location>
        <begin position="1"/>
        <end position="22"/>
    </location>
</feature>
<organism evidence="3 4">
    <name type="scientific">Mycena alexandri</name>
    <dbReference type="NCBI Taxonomy" id="1745969"/>
    <lineage>
        <taxon>Eukaryota</taxon>
        <taxon>Fungi</taxon>
        <taxon>Dikarya</taxon>
        <taxon>Basidiomycota</taxon>
        <taxon>Agaricomycotina</taxon>
        <taxon>Agaricomycetes</taxon>
        <taxon>Agaricomycetidae</taxon>
        <taxon>Agaricales</taxon>
        <taxon>Marasmiineae</taxon>
        <taxon>Mycenaceae</taxon>
        <taxon>Mycena</taxon>
    </lineage>
</organism>
<evidence type="ECO:0000313" key="3">
    <source>
        <dbReference type="EMBL" id="KAJ7037448.1"/>
    </source>
</evidence>